<feature type="compositionally biased region" description="Polar residues" evidence="1">
    <location>
        <begin position="18"/>
        <end position="27"/>
    </location>
</feature>
<gene>
    <name evidence="2" type="ORF">PGTG_20800</name>
</gene>
<dbReference type="Proteomes" id="UP000008783">
    <property type="component" value="Unassembled WGS sequence"/>
</dbReference>
<dbReference type="RefSeq" id="XP_003890507.1">
    <property type="nucleotide sequence ID" value="XM_003890458.1"/>
</dbReference>
<reference evidence="3" key="1">
    <citation type="journal article" date="2011" name="Proc. Natl. Acad. Sci. U.S.A.">
        <title>Obligate biotrophy features unraveled by the genomic analysis of rust fungi.</title>
        <authorList>
            <person name="Duplessis S."/>
            <person name="Cuomo C.A."/>
            <person name="Lin Y.-C."/>
            <person name="Aerts A."/>
            <person name="Tisserant E."/>
            <person name="Veneault-Fourrey C."/>
            <person name="Joly D.L."/>
            <person name="Hacquard S."/>
            <person name="Amselem J."/>
            <person name="Cantarel B.L."/>
            <person name="Chiu R."/>
            <person name="Coutinho P.M."/>
            <person name="Feau N."/>
            <person name="Field M."/>
            <person name="Frey P."/>
            <person name="Gelhaye E."/>
            <person name="Goldberg J."/>
            <person name="Grabherr M.G."/>
            <person name="Kodira C.D."/>
            <person name="Kohler A."/>
            <person name="Kuees U."/>
            <person name="Lindquist E.A."/>
            <person name="Lucas S.M."/>
            <person name="Mago R."/>
            <person name="Mauceli E."/>
            <person name="Morin E."/>
            <person name="Murat C."/>
            <person name="Pangilinan J.L."/>
            <person name="Park R."/>
            <person name="Pearson M."/>
            <person name="Quesneville H."/>
            <person name="Rouhier N."/>
            <person name="Sakthikumar S."/>
            <person name="Salamov A.A."/>
            <person name="Schmutz J."/>
            <person name="Selles B."/>
            <person name="Shapiro H."/>
            <person name="Tanguay P."/>
            <person name="Tuskan G.A."/>
            <person name="Henrissat B."/>
            <person name="Van de Peer Y."/>
            <person name="Rouze P."/>
            <person name="Ellis J.G."/>
            <person name="Dodds P.N."/>
            <person name="Schein J.E."/>
            <person name="Zhong S."/>
            <person name="Hamelin R.C."/>
            <person name="Grigoriev I.V."/>
            <person name="Szabo L.J."/>
            <person name="Martin F."/>
        </authorList>
    </citation>
    <scope>NUCLEOTIDE SEQUENCE [LARGE SCALE GENOMIC DNA]</scope>
    <source>
        <strain evidence="3">CRL 75-36-700-3 / race SCCL</strain>
    </source>
</reference>
<dbReference type="AlphaFoldDB" id="H6QPP6"/>
<dbReference type="KEGG" id="pgr:PGTG_20800"/>
<keyword evidence="3" id="KW-1185">Reference proteome</keyword>
<name>H6QPP6_PUCGT</name>
<evidence type="ECO:0000313" key="3">
    <source>
        <dbReference type="Proteomes" id="UP000008783"/>
    </source>
</evidence>
<proteinExistence type="predicted"/>
<evidence type="ECO:0000256" key="1">
    <source>
        <dbReference type="SAM" id="MobiDB-lite"/>
    </source>
</evidence>
<protein>
    <submittedName>
        <fullName evidence="2">Uncharacterized protein</fullName>
    </submittedName>
</protein>
<sequence>MQLFSNDNHREDGAANEPRSTLRSTEYTPLELADNRSRDLQNPIDYHHPKPTPSIPGLWKPSTGHTTEDTSHHLRIRLATLP</sequence>
<dbReference type="EMBL" id="DS178266">
    <property type="protein sequence ID" value="EHS64098.1"/>
    <property type="molecule type" value="Genomic_DNA"/>
</dbReference>
<dbReference type="VEuPathDB" id="FungiDB:PGTG_20800"/>
<dbReference type="GeneID" id="13542925"/>
<dbReference type="InParanoid" id="H6QPP6"/>
<evidence type="ECO:0000313" key="2">
    <source>
        <dbReference type="EMBL" id="EHS64098.1"/>
    </source>
</evidence>
<feature type="region of interest" description="Disordered" evidence="1">
    <location>
        <begin position="1"/>
        <end position="82"/>
    </location>
</feature>
<dbReference type="HOGENOM" id="CLU_2559400_0_0_1"/>
<organism evidence="2 3">
    <name type="scientific">Puccinia graminis f. sp. tritici (strain CRL 75-36-700-3 / race SCCL)</name>
    <name type="common">Black stem rust fungus</name>
    <dbReference type="NCBI Taxonomy" id="418459"/>
    <lineage>
        <taxon>Eukaryota</taxon>
        <taxon>Fungi</taxon>
        <taxon>Dikarya</taxon>
        <taxon>Basidiomycota</taxon>
        <taxon>Pucciniomycotina</taxon>
        <taxon>Pucciniomycetes</taxon>
        <taxon>Pucciniales</taxon>
        <taxon>Pucciniaceae</taxon>
        <taxon>Puccinia</taxon>
    </lineage>
</organism>
<accession>H6QPP6</accession>